<proteinExistence type="predicted"/>
<organism evidence="1 2">
    <name type="scientific">Pneumocystis oryctolagi</name>
    <dbReference type="NCBI Taxonomy" id="42067"/>
    <lineage>
        <taxon>Eukaryota</taxon>
        <taxon>Fungi</taxon>
        <taxon>Dikarya</taxon>
        <taxon>Ascomycota</taxon>
        <taxon>Taphrinomycotina</taxon>
        <taxon>Pneumocystomycetes</taxon>
        <taxon>Pneumocystaceae</taxon>
        <taxon>Pneumocystis</taxon>
    </lineage>
</organism>
<reference evidence="1 2" key="1">
    <citation type="journal article" date="2021" name="Commun. Biol.">
        <title>Genomic insights into the host specific adaptation of the Pneumocystis genus.</title>
        <authorList>
            <person name="Cisse O.H."/>
            <person name="Ma L."/>
            <person name="Dekker J.P."/>
            <person name="Khil P.P."/>
            <person name="Youn J.-H."/>
            <person name="Brenchley J.M."/>
            <person name="Blair R."/>
            <person name="Pahar B."/>
            <person name="Chabe M."/>
            <person name="Van Rompay K.K.A."/>
            <person name="Keesler R."/>
            <person name="Sukura A."/>
            <person name="Hirsch V."/>
            <person name="Kutty G."/>
            <person name="Liu Y."/>
            <person name="Peng L."/>
            <person name="Chen J."/>
            <person name="Song J."/>
            <person name="Weissenbacher-Lang C."/>
            <person name="Xu J."/>
            <person name="Upham N.S."/>
            <person name="Stajich J.E."/>
            <person name="Cuomo C.A."/>
            <person name="Cushion M.T."/>
            <person name="Kovacs J.A."/>
        </authorList>
    </citation>
    <scope>NUCLEOTIDE SEQUENCE [LARGE SCALE GENOMIC DNA]</scope>
    <source>
        <strain evidence="1 2">RABM</strain>
    </source>
</reference>
<evidence type="ECO:0000313" key="2">
    <source>
        <dbReference type="Proteomes" id="UP000768646"/>
    </source>
</evidence>
<keyword evidence="2" id="KW-1185">Reference proteome</keyword>
<name>A0ACB7CEZ0_9ASCO</name>
<dbReference type="Proteomes" id="UP000768646">
    <property type="component" value="Unassembled WGS sequence"/>
</dbReference>
<accession>A0ACB7CEZ0</accession>
<dbReference type="EMBL" id="JABTEG010000003">
    <property type="protein sequence ID" value="KAG4305647.1"/>
    <property type="molecule type" value="Genomic_DNA"/>
</dbReference>
<gene>
    <name evidence="1" type="ORF">PORY_001203</name>
</gene>
<protein>
    <submittedName>
        <fullName evidence="1">Uncharacterized protein</fullName>
    </submittedName>
</protein>
<sequence>MHPKPYSAPQTGPEQRALYTDDPRLSLYTSASRDLSFTGFQPGYLPGHFGHANVQCFQQGTAADAQALHLQALPDASLAKKARKLRLSFVTASDQERFEELFRSAVGDSIVISGEIAKSIMSKSCLTPSVLAKIWEHADTTKSGQLMMPEFVLAMHLCNMAMSGKSVPDKIPDTIYEEVFDVVSSILLSVPDTTPSYGTKSTQNLQPLQTPQPGTIQQAAGFQTSFLQPPGSFQPHFSLASNVQPQVHLAKMNYVSPVQSPLMAVPNYSIQMDNMASQGQWSNTNVPQRKLSGIYALQSQLMPHSERKEEFATMDLFETDQLTWAIKKDEKQVYDNIFKAWGGHNTGFISGKVAVEIFNQSGLSKKDLELIWNLADSENRGKLNIDEFSIALHLIYRKLNKHEIPLKLPKELALQSSKNFSDSIDQVKSLLRNLNSHEKKTFSPQVTDYTKPYFPSNDPFQTYSKNISASYHNKTDRISDSYEETRHLKNLDLSLSNISPKKESINQSNKFGKNKDLDAASIQNEDYESKTRKNKNEIKHLYRQIRHVQEEINTYPDSSLLLLDLDERHKALKYELEDLSDELPSIISKIRKVEQEIADAKLKLFKLRDSKKYPKSNMKIAHNKEIQGSDKGNIKASEILKARMAVLTGDLALSEVNDHDRRYSEAVFHINKEKESNENVILSVEESAEQLKKDLEDKLRNFQEKFLSDSHERKKWNQGIDVQNEVKEFISDLKKTCKAPEKDQLKPIEKDQPLNTSIPIKQSAADSLGTKFSETIHKQDTSHDSVFIDKSKNKAAWIKAEAERRMNERLSAMGIEPYKKPENLNNSLKVTNEKQLDEVEKKKKENKEYETGRNQLLQIEKPEESFTLTNVNELSTSDIHQAQDLQGNENVLDQHSKILDEKLQEEKQLLAERIAQEERIKKLKEDIKQKNAKKNFEMEKTEKRHSLHAKEEKLRKLKEEMEARKQEEMMLIRKRDEMEKEIEKLSLENKDDNKIEKDNLFGTNIAQVQHISETNPFLQYDRSELYTSLNKPNNPFSNLVDQNKSNSSLDTLHTASSMHHLSPKILPTTLETSCVGHQKDLKTWSISRSTSDNDSSDDSTISRKSPAQLASILIGTMEAGRKSPYLFKTDTPNSSTTESSKIPSPPSFAQKKTNLPSTADRHALLNQIQKGTKLRKTPIIQPRSSSILGKVYLPFI</sequence>
<evidence type="ECO:0000313" key="1">
    <source>
        <dbReference type="EMBL" id="KAG4305647.1"/>
    </source>
</evidence>
<comment type="caution">
    <text evidence="1">The sequence shown here is derived from an EMBL/GenBank/DDBJ whole genome shotgun (WGS) entry which is preliminary data.</text>
</comment>